<dbReference type="Proteomes" id="UP000231878">
    <property type="component" value="Unassembled WGS sequence"/>
</dbReference>
<name>A0AAX0TZM9_BURPE</name>
<sequence length="81" mass="8855">MKAVCRDLPKHAQTRVQLACEGGESGKIACRPDLAATVRGARSEAAAQLGTTKSKSYLSNFVIFHQTFFDDKISACYGFFH</sequence>
<gene>
    <name evidence="1" type="ORF">CWD88_35405</name>
</gene>
<dbReference type="AlphaFoldDB" id="A0AAX0TZM9"/>
<evidence type="ECO:0000313" key="2">
    <source>
        <dbReference type="Proteomes" id="UP000231878"/>
    </source>
</evidence>
<reference evidence="1 2" key="1">
    <citation type="submission" date="2017-11" db="EMBL/GenBank/DDBJ databases">
        <title>Molecular characterization of Burkholderia pseudomallei and closely related isolates from Vietnam.</title>
        <authorList>
            <person name="Ustinov D.V."/>
            <person name="Antonov A.S."/>
            <person name="Avdusheva E.F."/>
            <person name="Shpak I.M."/>
            <person name="Zakharova I.B."/>
            <person name="Thi L.A."/>
            <person name="Teteryatnikova N."/>
            <person name="Lopasteyskaya Y.A."/>
            <person name="Kuzyutina J.A."/>
            <person name="Ngo T.N."/>
            <person name="Victorov D.V."/>
        </authorList>
    </citation>
    <scope>NUCLEOTIDE SEQUENCE [LARGE SCALE GENOMIC DNA]</scope>
    <source>
        <strain evidence="1 2">V1512</strain>
    </source>
</reference>
<protein>
    <recommendedName>
        <fullName evidence="3">Lipoprotein</fullName>
    </recommendedName>
</protein>
<evidence type="ECO:0000313" key="1">
    <source>
        <dbReference type="EMBL" id="PJO61659.1"/>
    </source>
</evidence>
<comment type="caution">
    <text evidence="1">The sequence shown here is derived from an EMBL/GenBank/DDBJ whole genome shotgun (WGS) entry which is preliminary data.</text>
</comment>
<proteinExistence type="predicted"/>
<dbReference type="RefSeq" id="WP_004537681.1">
    <property type="nucleotide sequence ID" value="NZ_AP028072.1"/>
</dbReference>
<organism evidence="1 2">
    <name type="scientific">Burkholderia pseudomallei</name>
    <name type="common">Pseudomonas pseudomallei</name>
    <dbReference type="NCBI Taxonomy" id="28450"/>
    <lineage>
        <taxon>Bacteria</taxon>
        <taxon>Pseudomonadati</taxon>
        <taxon>Pseudomonadota</taxon>
        <taxon>Betaproteobacteria</taxon>
        <taxon>Burkholderiales</taxon>
        <taxon>Burkholderiaceae</taxon>
        <taxon>Burkholderia</taxon>
        <taxon>pseudomallei group</taxon>
    </lineage>
</organism>
<evidence type="ECO:0008006" key="3">
    <source>
        <dbReference type="Google" id="ProtNLM"/>
    </source>
</evidence>
<accession>A0AAX0TZM9</accession>
<dbReference type="GeneID" id="93064383"/>
<dbReference type="EMBL" id="PHRB01000069">
    <property type="protein sequence ID" value="PJO61659.1"/>
    <property type="molecule type" value="Genomic_DNA"/>
</dbReference>